<keyword evidence="2" id="KW-1185">Reference proteome</keyword>
<sequence length="114" mass="13784">MNIILELINKNFSDYLCIYEIKDSFFFNGLEIEDSEIEKILFKYTKNNNEIFEITNYTDFQFSNITLNELSEDLQDYIQNKRKQYSINNNLDNLSNNNYLDTDFHIKKKQLKLI</sequence>
<protein>
    <submittedName>
        <fullName evidence="1">Uncharacterized protein</fullName>
    </submittedName>
</protein>
<name>A0AAU9DD61_9FUSO</name>
<accession>A0AAU9DD61</accession>
<gene>
    <name evidence="1" type="ORF">HLVA_20250</name>
</gene>
<dbReference type="AlphaFoldDB" id="A0AAU9DD61"/>
<evidence type="ECO:0000313" key="2">
    <source>
        <dbReference type="Proteomes" id="UP001321582"/>
    </source>
</evidence>
<dbReference type="Proteomes" id="UP001321582">
    <property type="component" value="Chromosome"/>
</dbReference>
<dbReference type="EMBL" id="AP027059">
    <property type="protein sequence ID" value="BDU51456.1"/>
    <property type="molecule type" value="Genomic_DNA"/>
</dbReference>
<evidence type="ECO:0000313" key="1">
    <source>
        <dbReference type="EMBL" id="BDU51456.1"/>
    </source>
</evidence>
<dbReference type="RefSeq" id="WP_307904346.1">
    <property type="nucleotide sequence ID" value="NZ_AP027059.1"/>
</dbReference>
<dbReference type="KEGG" id="haby:HLVA_20250"/>
<organism evidence="1 2">
    <name type="scientific">Haliovirga abyssi</name>
    <dbReference type="NCBI Taxonomy" id="2996794"/>
    <lineage>
        <taxon>Bacteria</taxon>
        <taxon>Fusobacteriati</taxon>
        <taxon>Fusobacteriota</taxon>
        <taxon>Fusobacteriia</taxon>
        <taxon>Fusobacteriales</taxon>
        <taxon>Haliovirgaceae</taxon>
        <taxon>Haliovirga</taxon>
    </lineage>
</organism>
<proteinExistence type="predicted"/>
<reference evidence="1 2" key="1">
    <citation type="submission" date="2022-11" db="EMBL/GenBank/DDBJ databases">
        <title>Haliovirga abyssi gen. nov., sp. nov., a mesophilic fermentative bacterium isolated from the Iheya North hydrothermal field and the proposal of Haliovirgaceae fam. nov.</title>
        <authorList>
            <person name="Miyazaki U."/>
            <person name="Tame A."/>
            <person name="Miyazaki J."/>
            <person name="Takai K."/>
            <person name="Sawayama S."/>
            <person name="Kitajima M."/>
            <person name="Okamoto A."/>
            <person name="Nakagawa S."/>
        </authorList>
    </citation>
    <scope>NUCLEOTIDE SEQUENCE [LARGE SCALE GENOMIC DNA]</scope>
    <source>
        <strain evidence="1 2">IC12</strain>
    </source>
</reference>